<dbReference type="PANTHER" id="PTHR46555:SF1">
    <property type="entry name" value="UBIQUITIN-LIKE PROTEIN 4A"/>
    <property type="match status" value="1"/>
</dbReference>
<dbReference type="EMBL" id="JARBJD010000033">
    <property type="protein sequence ID" value="KAK2959003.1"/>
    <property type="molecule type" value="Genomic_DNA"/>
</dbReference>
<dbReference type="InterPro" id="IPR000626">
    <property type="entry name" value="Ubiquitin-like_dom"/>
</dbReference>
<sequence>MIYHLSRTLISRIALPHVQQTSTHTLAEPPTLGSVLNELIGWKEEVGIVSEASIQQMIILLDLIGNVLNHLGELGVSISNKRLLSSSLHSLEHSPSCDRRLKRRAHTALIALDGISDTPLVVVEKTELESLERQIRRLTEETKKHGEMEANSEEKIKCLQNEVKTLKRKLSSQKPKTIAKDTPSQPNQKQDLLEVPIYAHFTLHLNPETTVLQVRQALVPHLDYLVHRMTVLPADDELDDQMTMSAISSSTDGGLFYLFVADCGTCPDTIPLDIRTQGKQEFTLHMQPTQTVGDLVNAIALREPGTSDAVILDFKGRTFNSRRATLAECGIVAKSKLYYAYTITDKDARSLRNKNLEPFQLRINCACTKDYYSLDVHPGQTILHVKQILVHHAKVPVERMRLMNGSKELDNSLSLSKIDFARNDLLILLINDPDNPPDDDSPDPILILSKIATTIDKDAPSRPTLTQEPFPLRIVCASTGDQFPLEVVRRNTVLQMKRSLVPKLNVPVQRMSLMNESEELDDTVTLSAINFGGNDSLILIINDSEKPPDVVPITIRDDRNRKFTMAVSLSQRVFEFKQAFSQITHEFPSNHSTTGLQMSMLCENGELHAPDDGDLQPFFLRTEPDDITTLDQLATLFRSLICHLEGGNSFTEMVSTRACVLLKRIVPLCREMDADPDIHFKHIHSPQSSFNRLIKSIVSLLRCSNEDLVQLTISCLCDILRRVSPSTLFDSIAAGLLSLLPHAFYQQDMHLVPHADSNLMVILYWLVCCSHPDNSRMICEKDEISTEAFQQIFMDKFIHPVEPFIEFICLNSRLIADSDDQSDFPRLLGTLVGHSPFLAQMTLSILSSSVPFAYTASLAVFESAELTSALLHPLLDGLLEWQAEGPAVHLRSKQILAKLREDGLSDEIKFWKDTLRGSDGCELQVDQIGGATQDQFNHFGDHRKHNHNRLYGDGSAKNESMMY</sequence>
<keyword evidence="3" id="KW-0175">Coiled coil</keyword>
<feature type="region of interest" description="Disordered" evidence="4">
    <location>
        <begin position="170"/>
        <end position="189"/>
    </location>
</feature>
<dbReference type="InterPro" id="IPR029071">
    <property type="entry name" value="Ubiquitin-like_domsf"/>
</dbReference>
<feature type="domain" description="Ubiquitin-like" evidence="5">
    <location>
        <begin position="270"/>
        <end position="338"/>
    </location>
</feature>
<proteinExistence type="predicted"/>
<gene>
    <name evidence="6" type="ORF">BLNAU_6019</name>
</gene>
<dbReference type="Gene3D" id="3.10.20.90">
    <property type="entry name" value="Phosphatidylinositol 3-kinase Catalytic Subunit, Chain A, domain 1"/>
    <property type="match status" value="3"/>
</dbReference>
<reference evidence="6 7" key="1">
    <citation type="journal article" date="2022" name="bioRxiv">
        <title>Genomics of Preaxostyla Flagellates Illuminates Evolutionary Transitions and the Path Towards Mitochondrial Loss.</title>
        <authorList>
            <person name="Novak L.V.F."/>
            <person name="Treitli S.C."/>
            <person name="Pyrih J."/>
            <person name="Halakuc P."/>
            <person name="Pipaliya S.V."/>
            <person name="Vacek V."/>
            <person name="Brzon O."/>
            <person name="Soukal P."/>
            <person name="Eme L."/>
            <person name="Dacks J.B."/>
            <person name="Karnkowska A."/>
            <person name="Elias M."/>
            <person name="Hampl V."/>
        </authorList>
    </citation>
    <scope>NUCLEOTIDE SEQUENCE [LARGE SCALE GENOMIC DNA]</scope>
    <source>
        <strain evidence="6">NAU3</strain>
        <tissue evidence="6">Gut</tissue>
    </source>
</reference>
<evidence type="ECO:0000256" key="2">
    <source>
        <dbReference type="ARBA" id="ARBA00022490"/>
    </source>
</evidence>
<keyword evidence="7" id="KW-1185">Reference proteome</keyword>
<evidence type="ECO:0000256" key="4">
    <source>
        <dbReference type="SAM" id="MobiDB-lite"/>
    </source>
</evidence>
<dbReference type="InterPro" id="IPR047154">
    <property type="entry name" value="UBL4A-like"/>
</dbReference>
<accession>A0ABQ9Y5M2</accession>
<comment type="subcellular location">
    <subcellularLocation>
        <location evidence="1">Cytoplasm</location>
        <location evidence="1">Cytosol</location>
    </subcellularLocation>
</comment>
<evidence type="ECO:0000313" key="7">
    <source>
        <dbReference type="Proteomes" id="UP001281761"/>
    </source>
</evidence>
<keyword evidence="2" id="KW-0963">Cytoplasm</keyword>
<organism evidence="6 7">
    <name type="scientific">Blattamonas nauphoetae</name>
    <dbReference type="NCBI Taxonomy" id="2049346"/>
    <lineage>
        <taxon>Eukaryota</taxon>
        <taxon>Metamonada</taxon>
        <taxon>Preaxostyla</taxon>
        <taxon>Oxymonadida</taxon>
        <taxon>Blattamonas</taxon>
    </lineage>
</organism>
<feature type="domain" description="Ubiquitin-like" evidence="5">
    <location>
        <begin position="470"/>
        <end position="542"/>
    </location>
</feature>
<dbReference type="SUPFAM" id="SSF54236">
    <property type="entry name" value="Ubiquitin-like"/>
    <property type="match status" value="3"/>
</dbReference>
<protein>
    <recommendedName>
        <fullName evidence="5">Ubiquitin-like domain-containing protein</fullName>
    </recommendedName>
</protein>
<feature type="coiled-coil region" evidence="3">
    <location>
        <begin position="121"/>
        <end position="169"/>
    </location>
</feature>
<evidence type="ECO:0000259" key="5">
    <source>
        <dbReference type="PROSITE" id="PS50053"/>
    </source>
</evidence>
<comment type="caution">
    <text evidence="6">The sequence shown here is derived from an EMBL/GenBank/DDBJ whole genome shotgun (WGS) entry which is preliminary data.</text>
</comment>
<dbReference type="Proteomes" id="UP001281761">
    <property type="component" value="Unassembled WGS sequence"/>
</dbReference>
<name>A0ABQ9Y5M2_9EUKA</name>
<dbReference type="PROSITE" id="PS50053">
    <property type="entry name" value="UBIQUITIN_2"/>
    <property type="match status" value="3"/>
</dbReference>
<evidence type="ECO:0000256" key="1">
    <source>
        <dbReference type="ARBA" id="ARBA00004514"/>
    </source>
</evidence>
<dbReference type="CDD" id="cd17039">
    <property type="entry name" value="Ubl_ubiquitin_like"/>
    <property type="match status" value="2"/>
</dbReference>
<feature type="domain" description="Ubiquitin-like" evidence="5">
    <location>
        <begin position="359"/>
        <end position="435"/>
    </location>
</feature>
<dbReference type="PANTHER" id="PTHR46555">
    <property type="entry name" value="UBIQUITIN-LIKE PROTEIN 4A"/>
    <property type="match status" value="1"/>
</dbReference>
<evidence type="ECO:0000256" key="3">
    <source>
        <dbReference type="SAM" id="Coils"/>
    </source>
</evidence>
<evidence type="ECO:0000313" key="6">
    <source>
        <dbReference type="EMBL" id="KAK2959003.1"/>
    </source>
</evidence>
<dbReference type="Pfam" id="PF00240">
    <property type="entry name" value="ubiquitin"/>
    <property type="match status" value="2"/>
</dbReference>
<dbReference type="SMART" id="SM00213">
    <property type="entry name" value="UBQ"/>
    <property type="match status" value="3"/>
</dbReference>